<reference evidence="2 3" key="1">
    <citation type="submission" date="2015-01" db="EMBL/GenBank/DDBJ databases">
        <title>Lactococcus lactis subsp.lactis JCM 5805 whole genome shotgun sequence.</title>
        <authorList>
            <person name="Fujii T."/>
            <person name="Tomita Y."/>
            <person name="Ikushima S."/>
            <person name="Fujiwara D."/>
        </authorList>
    </citation>
    <scope>NUCLEOTIDE SEQUENCE [LARGE SCALE GENOMIC DNA]</scope>
    <source>
        <strain evidence="2 3">JCM 5805</strain>
    </source>
</reference>
<keyword evidence="1" id="KW-0175">Coiled coil</keyword>
<accession>A0A0B8QH17</accession>
<dbReference type="EMBL" id="BBSI01000004">
    <property type="protein sequence ID" value="GAM78920.1"/>
    <property type="molecule type" value="Genomic_DNA"/>
</dbReference>
<dbReference type="GO" id="GO:0016301">
    <property type="term" value="F:kinase activity"/>
    <property type="evidence" value="ECO:0007669"/>
    <property type="project" value="UniProtKB-KW"/>
</dbReference>
<dbReference type="Proteomes" id="UP000031847">
    <property type="component" value="Unassembled WGS sequence"/>
</dbReference>
<keyword evidence="2" id="KW-0418">Kinase</keyword>
<organism evidence="2 3">
    <name type="scientific">Lactococcus lactis subsp. lactis</name>
    <name type="common">Streptococcus lactis</name>
    <dbReference type="NCBI Taxonomy" id="1360"/>
    <lineage>
        <taxon>Bacteria</taxon>
        <taxon>Bacillati</taxon>
        <taxon>Bacillota</taxon>
        <taxon>Bacilli</taxon>
        <taxon>Lactobacillales</taxon>
        <taxon>Streptococcaceae</taxon>
        <taxon>Lactococcus</taxon>
    </lineage>
</organism>
<dbReference type="AlphaFoldDB" id="A0A0B8QH17"/>
<evidence type="ECO:0000313" key="2">
    <source>
        <dbReference type="EMBL" id="GAM78920.1"/>
    </source>
</evidence>
<gene>
    <name evidence="2" type="ORF">JCM5805K_0022</name>
</gene>
<dbReference type="RefSeq" id="WP_044009586.1">
    <property type="nucleotide sequence ID" value="NZ_BAABQR010000009.1"/>
</dbReference>
<keyword evidence="2" id="KW-0808">Transferase</keyword>
<name>A0A0B8QH17_LACLL</name>
<evidence type="ECO:0000313" key="3">
    <source>
        <dbReference type="Proteomes" id="UP000031847"/>
    </source>
</evidence>
<comment type="caution">
    <text evidence="2">The sequence shown here is derived from an EMBL/GenBank/DDBJ whole genome shotgun (WGS) entry which is preliminary data.</text>
</comment>
<evidence type="ECO:0000256" key="1">
    <source>
        <dbReference type="SAM" id="Coils"/>
    </source>
</evidence>
<sequence>MKTFEEIEAELINQKDGNLLEIEKFKNNKEKAERALKIANEELIKAEETADLVAYDKAKGDISTSQHAIELYQKQLDKLESTPLVTKDDYNQLVSDIEKAADKLQDELNIKGAKLMAELKALADESNAVYHKADELLRIAQYDVYKDADCLVASNGTRITRAVEYKRADTVRSVYNFKYLGNTFLNDMTAE</sequence>
<protein>
    <submittedName>
        <fullName evidence="2">Sugar (Pentulose and hexulose) kinases</fullName>
    </submittedName>
</protein>
<proteinExistence type="predicted"/>
<feature type="coiled-coil region" evidence="1">
    <location>
        <begin position="15"/>
        <end position="107"/>
    </location>
</feature>